<feature type="compositionally biased region" description="Pro residues" evidence="1">
    <location>
        <begin position="90"/>
        <end position="111"/>
    </location>
</feature>
<dbReference type="STRING" id="477641.MODMU_5382"/>
<feature type="compositionally biased region" description="Polar residues" evidence="1">
    <location>
        <begin position="53"/>
        <end position="64"/>
    </location>
</feature>
<protein>
    <submittedName>
        <fullName evidence="2">Uncharacterized protein</fullName>
    </submittedName>
</protein>
<accession>I4F543</accession>
<feature type="region of interest" description="Disordered" evidence="1">
    <location>
        <begin position="1"/>
        <end position="111"/>
    </location>
</feature>
<keyword evidence="3" id="KW-1185">Reference proteome</keyword>
<evidence type="ECO:0000256" key="1">
    <source>
        <dbReference type="SAM" id="MobiDB-lite"/>
    </source>
</evidence>
<evidence type="ECO:0000313" key="3">
    <source>
        <dbReference type="Proteomes" id="UP000006461"/>
    </source>
</evidence>
<sequence length="111" mass="11610">MSRPGRRPAPGAPGGPGPGLRSARPRRPLRSRPASTSSVPRLDRVAPCLVGGSYNQRSGRTSATHAGRTTPGDPFVIPGWLGEPHLTDPRSPPCTTAPPWPAPPCSRPHSS</sequence>
<dbReference type="HOGENOM" id="CLU_2155490_0_0_11"/>
<dbReference type="EMBL" id="FO203431">
    <property type="protein sequence ID" value="CCH90756.1"/>
    <property type="molecule type" value="Genomic_DNA"/>
</dbReference>
<organism evidence="2 3">
    <name type="scientific">Modestobacter italicus (strain DSM 44449 / CECT 9708 / BC 501)</name>
    <dbReference type="NCBI Taxonomy" id="2732864"/>
    <lineage>
        <taxon>Bacteria</taxon>
        <taxon>Bacillati</taxon>
        <taxon>Actinomycetota</taxon>
        <taxon>Actinomycetes</taxon>
        <taxon>Geodermatophilales</taxon>
        <taxon>Geodermatophilaceae</taxon>
        <taxon>Modestobacter</taxon>
    </lineage>
</organism>
<dbReference type="AlphaFoldDB" id="I4F543"/>
<dbReference type="KEGG" id="mmar:MODMU_5382"/>
<name>I4F543_MODI5</name>
<evidence type="ECO:0000313" key="2">
    <source>
        <dbReference type="EMBL" id="CCH90756.1"/>
    </source>
</evidence>
<proteinExistence type="predicted"/>
<reference evidence="2 3" key="1">
    <citation type="journal article" date="2012" name="J. Bacteriol.">
        <title>Genome Sequence of Radiation-Resistant Modestobacter marinus Strain BC501, a Representative Actinobacterium That Thrives on Calcareous Stone Surfaces.</title>
        <authorList>
            <person name="Normand P."/>
            <person name="Gury J."/>
            <person name="Pujic P."/>
            <person name="Chouaia B."/>
            <person name="Crotti E."/>
            <person name="Brusetti L."/>
            <person name="Daffonchio D."/>
            <person name="Vacherie B."/>
            <person name="Barbe V."/>
            <person name="Medigue C."/>
            <person name="Calteau A."/>
            <person name="Ghodhbane-Gtari F."/>
            <person name="Essoussi I."/>
            <person name="Nouioui I."/>
            <person name="Abbassi-Ghozzi I."/>
            <person name="Gtari M."/>
        </authorList>
    </citation>
    <scope>NUCLEOTIDE SEQUENCE [LARGE SCALE GENOMIC DNA]</scope>
    <source>
        <strain evidence="3">BC 501</strain>
    </source>
</reference>
<gene>
    <name evidence="2" type="ordered locus">MODMU_5382</name>
</gene>
<dbReference type="Proteomes" id="UP000006461">
    <property type="component" value="Chromosome"/>
</dbReference>